<dbReference type="EnsemblPlants" id="ONIVA01G04570.1">
    <property type="protein sequence ID" value="ONIVA01G04570.1"/>
    <property type="gene ID" value="ONIVA01G04570"/>
</dbReference>
<protein>
    <submittedName>
        <fullName evidence="2">Uncharacterized protein</fullName>
    </submittedName>
</protein>
<name>A0A0E0FGN8_ORYNI</name>
<accession>A0A0E0FGN8</accession>
<dbReference type="OMA" id="MWRYENE"/>
<evidence type="ECO:0000313" key="2">
    <source>
        <dbReference type="EnsemblPlants" id="ONIVA01G04570.1"/>
    </source>
</evidence>
<feature type="compositionally biased region" description="Gly residues" evidence="1">
    <location>
        <begin position="71"/>
        <end position="84"/>
    </location>
</feature>
<reference evidence="2" key="2">
    <citation type="submission" date="2018-04" db="EMBL/GenBank/DDBJ databases">
        <title>OnivRS2 (Oryza nivara Reference Sequence Version 2).</title>
        <authorList>
            <person name="Zhang J."/>
            <person name="Kudrna D."/>
            <person name="Lee S."/>
            <person name="Talag J."/>
            <person name="Rajasekar S."/>
            <person name="Welchert J."/>
            <person name="Hsing Y.-I."/>
            <person name="Wing R.A."/>
        </authorList>
    </citation>
    <scope>NUCLEOTIDE SEQUENCE [LARGE SCALE GENOMIC DNA]</scope>
</reference>
<organism evidence="2">
    <name type="scientific">Oryza nivara</name>
    <name type="common">Indian wild rice</name>
    <name type="synonym">Oryza sativa f. spontanea</name>
    <dbReference type="NCBI Taxonomy" id="4536"/>
    <lineage>
        <taxon>Eukaryota</taxon>
        <taxon>Viridiplantae</taxon>
        <taxon>Streptophyta</taxon>
        <taxon>Embryophyta</taxon>
        <taxon>Tracheophyta</taxon>
        <taxon>Spermatophyta</taxon>
        <taxon>Magnoliopsida</taxon>
        <taxon>Liliopsida</taxon>
        <taxon>Poales</taxon>
        <taxon>Poaceae</taxon>
        <taxon>BOP clade</taxon>
        <taxon>Oryzoideae</taxon>
        <taxon>Oryzeae</taxon>
        <taxon>Oryzinae</taxon>
        <taxon>Oryza</taxon>
    </lineage>
</organism>
<reference evidence="2" key="1">
    <citation type="submission" date="2015-04" db="UniProtKB">
        <authorList>
            <consortium name="EnsemblPlants"/>
        </authorList>
    </citation>
    <scope>IDENTIFICATION</scope>
    <source>
        <strain evidence="2">SL10</strain>
    </source>
</reference>
<keyword evidence="3" id="KW-1185">Reference proteome</keyword>
<evidence type="ECO:0000256" key="1">
    <source>
        <dbReference type="SAM" id="MobiDB-lite"/>
    </source>
</evidence>
<sequence length="84" mass="8647">MSLSSMWRYENEPPAEGISVASRGLGAPDLAPSLSSDQVERGQATTVGKGEQRRGGNRGRAAPPVVRVDGRGGGARGGGWEGEV</sequence>
<evidence type="ECO:0000313" key="3">
    <source>
        <dbReference type="Proteomes" id="UP000006591"/>
    </source>
</evidence>
<dbReference type="Gramene" id="ONIVA01G04570.1">
    <property type="protein sequence ID" value="ONIVA01G04570.1"/>
    <property type="gene ID" value="ONIVA01G04570"/>
</dbReference>
<dbReference type="AlphaFoldDB" id="A0A0E0FGN8"/>
<feature type="region of interest" description="Disordered" evidence="1">
    <location>
        <begin position="14"/>
        <end position="84"/>
    </location>
</feature>
<proteinExistence type="predicted"/>
<dbReference type="HOGENOM" id="CLU_2531295_0_0_1"/>
<dbReference type="Proteomes" id="UP000006591">
    <property type="component" value="Chromosome 1"/>
</dbReference>